<dbReference type="Gene3D" id="1.10.150.240">
    <property type="entry name" value="Putative phosphatase, domain 2"/>
    <property type="match status" value="1"/>
</dbReference>
<dbReference type="Proteomes" id="UP001156940">
    <property type="component" value="Unassembled WGS sequence"/>
</dbReference>
<organism evidence="1 2">
    <name type="scientific">Luteimonas endophytica</name>
    <dbReference type="NCBI Taxonomy" id="3042023"/>
    <lineage>
        <taxon>Bacteria</taxon>
        <taxon>Pseudomonadati</taxon>
        <taxon>Pseudomonadota</taxon>
        <taxon>Gammaproteobacteria</taxon>
        <taxon>Lysobacterales</taxon>
        <taxon>Lysobacteraceae</taxon>
        <taxon>Luteimonas</taxon>
    </lineage>
</organism>
<dbReference type="PANTHER" id="PTHR43611:SF3">
    <property type="entry name" value="FLAVIN MONONUCLEOTIDE HYDROLASE 1, CHLOROPLATIC"/>
    <property type="match status" value="1"/>
</dbReference>
<dbReference type="RefSeq" id="WP_280573953.1">
    <property type="nucleotide sequence ID" value="NZ_JARXRM010000028.1"/>
</dbReference>
<dbReference type="SFLD" id="SFLDS00003">
    <property type="entry name" value="Haloacid_Dehalogenase"/>
    <property type="match status" value="1"/>
</dbReference>
<dbReference type="SFLD" id="SFLDG01129">
    <property type="entry name" value="C1.5:_HAD__Beta-PGM__Phosphata"/>
    <property type="match status" value="1"/>
</dbReference>
<accession>A0ABT6J7X8</accession>
<dbReference type="InterPro" id="IPR023198">
    <property type="entry name" value="PGP-like_dom2"/>
</dbReference>
<dbReference type="SUPFAM" id="SSF56784">
    <property type="entry name" value="HAD-like"/>
    <property type="match status" value="1"/>
</dbReference>
<dbReference type="InterPro" id="IPR006439">
    <property type="entry name" value="HAD-SF_hydro_IA"/>
</dbReference>
<reference evidence="1 2" key="1">
    <citation type="submission" date="2023-04" db="EMBL/GenBank/DDBJ databases">
        <title>Luteimonas endophyticus RD2P54.</title>
        <authorList>
            <person name="Sun J.-Q."/>
        </authorList>
    </citation>
    <scope>NUCLEOTIDE SEQUENCE [LARGE SCALE GENOMIC DNA]</scope>
    <source>
        <strain evidence="1 2">RD2P54</strain>
    </source>
</reference>
<keyword evidence="2" id="KW-1185">Reference proteome</keyword>
<sequence length="221" mass="22792">MTGGAPPRLVLFDFDDVLASYSHQARIAHLAGCCGVSGERVSAVLFESGLEDEYDAGLIDTATYLARLGDGLGAPVDETRWIASRLAGSRVDPAVLALARSVAAQARVGVLTNNGALLAVACRTLLAPLFPALEGAVLCSGALRMRKPDAAIFHHALRHFGVPPEHALFLDDKPANVAGARAVGLRAECVADAAGLGDALRRHGFALQPDPGERAAGAGIG</sequence>
<gene>
    <name evidence="1" type="ORF">QFW77_07995</name>
</gene>
<comment type="caution">
    <text evidence="1">The sequence shown here is derived from an EMBL/GenBank/DDBJ whole genome shotgun (WGS) entry which is preliminary data.</text>
</comment>
<dbReference type="NCBIfam" id="TIGR01509">
    <property type="entry name" value="HAD-SF-IA-v3"/>
    <property type="match status" value="1"/>
</dbReference>
<protein>
    <submittedName>
        <fullName evidence="1">HAD family phosphatase</fullName>
    </submittedName>
</protein>
<evidence type="ECO:0000313" key="1">
    <source>
        <dbReference type="EMBL" id="MDH5822929.1"/>
    </source>
</evidence>
<dbReference type="PANTHER" id="PTHR43611">
    <property type="entry name" value="ALPHA-D-GLUCOSE 1-PHOSPHATE PHOSPHATASE"/>
    <property type="match status" value="1"/>
</dbReference>
<dbReference type="CDD" id="cd02603">
    <property type="entry name" value="HAD_sEH-N_like"/>
    <property type="match status" value="1"/>
</dbReference>
<evidence type="ECO:0000313" key="2">
    <source>
        <dbReference type="Proteomes" id="UP001156940"/>
    </source>
</evidence>
<dbReference type="InterPro" id="IPR023214">
    <property type="entry name" value="HAD_sf"/>
</dbReference>
<dbReference type="Gene3D" id="3.40.50.1000">
    <property type="entry name" value="HAD superfamily/HAD-like"/>
    <property type="match status" value="1"/>
</dbReference>
<dbReference type="EMBL" id="JARXRM010000028">
    <property type="protein sequence ID" value="MDH5822929.1"/>
    <property type="molecule type" value="Genomic_DNA"/>
</dbReference>
<name>A0ABT6J7X8_9GAMM</name>
<dbReference type="Pfam" id="PF00702">
    <property type="entry name" value="Hydrolase"/>
    <property type="match status" value="1"/>
</dbReference>
<proteinExistence type="predicted"/>
<dbReference type="InterPro" id="IPR036412">
    <property type="entry name" value="HAD-like_sf"/>
</dbReference>